<dbReference type="HOGENOM" id="CLU_010194_2_5_1"/>
<evidence type="ECO:0000313" key="3">
    <source>
        <dbReference type="Proteomes" id="UP000682892"/>
    </source>
</evidence>
<proteinExistence type="inferred from homology"/>
<dbReference type="GO" id="GO:0005811">
    <property type="term" value="C:lipid droplet"/>
    <property type="evidence" value="ECO:0007669"/>
    <property type="project" value="TreeGrafter"/>
</dbReference>
<dbReference type="Proteomes" id="UP000682892">
    <property type="component" value="Unassembled WGS sequence"/>
</dbReference>
<reference evidence="2" key="2">
    <citation type="journal article" date="2007" name="Science">
        <title>Genome sequence of Aedes aegypti, a major arbovirus vector.</title>
        <authorList>
            <person name="Nene V."/>
            <person name="Wortman J.R."/>
            <person name="Lawson D."/>
            <person name="Haas B."/>
            <person name="Kodira C."/>
            <person name="Tu Z.J."/>
            <person name="Loftus B."/>
            <person name="Xi Z."/>
            <person name="Megy K."/>
            <person name="Grabherr M."/>
            <person name="Ren Q."/>
            <person name="Zdobnov E.M."/>
            <person name="Lobo N.F."/>
            <person name="Campbell K.S."/>
            <person name="Brown S.E."/>
            <person name="Bonaldo M.F."/>
            <person name="Zhu J."/>
            <person name="Sinkins S.P."/>
            <person name="Hogenkamp D.G."/>
            <person name="Amedeo P."/>
            <person name="Arensburger P."/>
            <person name="Atkinson P.W."/>
            <person name="Bidwell S."/>
            <person name="Biedler J."/>
            <person name="Birney E."/>
            <person name="Bruggner R.V."/>
            <person name="Costas J."/>
            <person name="Coy M.R."/>
            <person name="Crabtree J."/>
            <person name="Crawford M."/>
            <person name="Debruyn B."/>
            <person name="Decaprio D."/>
            <person name="Eiglmeier K."/>
            <person name="Eisenstadt E."/>
            <person name="El-Dorry H."/>
            <person name="Gelbart W.M."/>
            <person name="Gomes S.L."/>
            <person name="Hammond M."/>
            <person name="Hannick L.I."/>
            <person name="Hogan J.R."/>
            <person name="Holmes M.H."/>
            <person name="Jaffe D."/>
            <person name="Johnston J.S."/>
            <person name="Kennedy R.C."/>
            <person name="Koo H."/>
            <person name="Kravitz S."/>
            <person name="Kriventseva E.V."/>
            <person name="Kulp D."/>
            <person name="Labutti K."/>
            <person name="Lee E."/>
            <person name="Li S."/>
            <person name="Lovin D.D."/>
            <person name="Mao C."/>
            <person name="Mauceli E."/>
            <person name="Menck C.F."/>
            <person name="Miller J.R."/>
            <person name="Montgomery P."/>
            <person name="Mori A."/>
            <person name="Nascimento A.L."/>
            <person name="Naveira H.F."/>
            <person name="Nusbaum C."/>
            <person name="O'leary S."/>
            <person name="Orvis J."/>
            <person name="Pertea M."/>
            <person name="Quesneville H."/>
            <person name="Reidenbach K.R."/>
            <person name="Rogers Y.H."/>
            <person name="Roth C.W."/>
            <person name="Schneider J.R."/>
            <person name="Schatz M."/>
            <person name="Shumway M."/>
            <person name="Stanke M."/>
            <person name="Stinson E.O."/>
            <person name="Tubio J.M."/>
            <person name="Vanzee J.P."/>
            <person name="Verjovski-Almeida S."/>
            <person name="Werner D."/>
            <person name="White O."/>
            <person name="Wyder S."/>
            <person name="Zeng Q."/>
            <person name="Zhao Q."/>
            <person name="Zhao Y."/>
            <person name="Hill C.A."/>
            <person name="Raikhel A.S."/>
            <person name="Soares M.B."/>
            <person name="Knudson D.L."/>
            <person name="Lee N.H."/>
            <person name="Galagan J."/>
            <person name="Salzberg S.L."/>
            <person name="Paulsen I.T."/>
            <person name="Dimopoulos G."/>
            <person name="Collins F.H."/>
            <person name="Birren B."/>
            <person name="Fraser-Liggett C.M."/>
            <person name="Severson D.W."/>
        </authorList>
    </citation>
    <scope>NUCLEOTIDE SEQUENCE [LARGE SCALE GENOMIC DNA]</scope>
    <source>
        <strain evidence="2">Liverpool</strain>
    </source>
</reference>
<dbReference type="OrthoDB" id="7753825at2759"/>
<dbReference type="PRINTS" id="PR00080">
    <property type="entry name" value="SDRFAMILY"/>
</dbReference>
<sequence length="345" mass="39665">MIRPFGKVLTTSGKASASSKGSLYQLQKLPYNPATPRRPRSTLELVWETLKRSFYFLVFLFKSIPIWIQVIWDWLNPAPPKSIAGWNALVTGGSNGLGRAVSLELAKFGCNVIIADVDVQNGEKLVQELLKFRVRAAFYKVDVAEYDAIVDLGRKIERDFGHVDILVNNAGLIPFLVPDEYSPENIRRMMNVNLISHFWTINVFLPGMYRRRRGHIVGLSSRTAYIPTGYLRNYLTTKYGIRGFMEELHDEIYHAGFEGQVITTSVFPAIINTRKESMDHFRTLPGYDQMEFPQPEVAGRDIVRGIRTNRRKLFVPDRIGTWQLALFEDLPRKITRLFYRELFKG</sequence>
<gene>
    <name evidence="2" type="ORF">AaeL_AAEL009628</name>
</gene>
<dbReference type="SUPFAM" id="SSF51735">
    <property type="entry name" value="NAD(P)-binding Rossmann-fold domains"/>
    <property type="match status" value="1"/>
</dbReference>
<dbReference type="EMBL" id="CH477598">
    <property type="protein sequence ID" value="EAT38488.1"/>
    <property type="molecule type" value="Genomic_DNA"/>
</dbReference>
<evidence type="ECO:0000256" key="1">
    <source>
        <dbReference type="RuleBase" id="RU000363"/>
    </source>
</evidence>
<evidence type="ECO:0000313" key="2">
    <source>
        <dbReference type="EMBL" id="EAT38488.1"/>
    </source>
</evidence>
<comment type="similarity">
    <text evidence="1">Belongs to the short-chain dehydrogenases/reductases (SDR) family.</text>
</comment>
<name>A0A1S4FMV6_AEDAE</name>
<reference evidence="2" key="3">
    <citation type="submission" date="2012-09" db="EMBL/GenBank/DDBJ databases">
        <authorList>
            <consortium name="VectorBase"/>
        </authorList>
    </citation>
    <scope>NUCLEOTIDE SEQUENCE</scope>
    <source>
        <strain evidence="2">Liverpool</strain>
    </source>
</reference>
<dbReference type="KEGG" id="aag:5572219"/>
<dbReference type="AlphaFoldDB" id="A0A1S4FMV6"/>
<dbReference type="Pfam" id="PF00106">
    <property type="entry name" value="adh_short"/>
    <property type="match status" value="1"/>
</dbReference>
<dbReference type="PANTHER" id="PTHR24322:SF748">
    <property type="entry name" value="FI23927P1-RELATED"/>
    <property type="match status" value="1"/>
</dbReference>
<protein>
    <submittedName>
        <fullName evidence="2">AAEL009628-PA</fullName>
    </submittedName>
</protein>
<dbReference type="Gene3D" id="3.40.50.720">
    <property type="entry name" value="NAD(P)-binding Rossmann-like Domain"/>
    <property type="match status" value="1"/>
</dbReference>
<dbReference type="GO" id="GO:0016616">
    <property type="term" value="F:oxidoreductase activity, acting on the CH-OH group of donors, NAD or NADP as acceptor"/>
    <property type="evidence" value="ECO:0007669"/>
    <property type="project" value="TreeGrafter"/>
</dbReference>
<dbReference type="InterPro" id="IPR002347">
    <property type="entry name" value="SDR_fam"/>
</dbReference>
<dbReference type="PANTHER" id="PTHR24322">
    <property type="entry name" value="PKSB"/>
    <property type="match status" value="1"/>
</dbReference>
<dbReference type="InterPro" id="IPR036291">
    <property type="entry name" value="NAD(P)-bd_dom_sf"/>
</dbReference>
<accession>A0A1S4FMV6</accession>
<dbReference type="PRINTS" id="PR00081">
    <property type="entry name" value="GDHRDH"/>
</dbReference>
<dbReference type="OMA" id="NDTINFS"/>
<reference evidence="2" key="1">
    <citation type="submission" date="2005-10" db="EMBL/GenBank/DDBJ databases">
        <authorList>
            <person name="Loftus B.J."/>
            <person name="Nene V.M."/>
            <person name="Hannick L.I."/>
            <person name="Bidwell S."/>
            <person name="Haas B."/>
            <person name="Amedeo P."/>
            <person name="Orvis J."/>
            <person name="Wortman J.R."/>
            <person name="White O.R."/>
            <person name="Salzberg S."/>
            <person name="Shumway M."/>
            <person name="Koo H."/>
            <person name="Zhao Y."/>
            <person name="Holmes M."/>
            <person name="Miller J."/>
            <person name="Schatz M."/>
            <person name="Pop M."/>
            <person name="Pai G."/>
            <person name="Utterback T."/>
            <person name="Rogers Y.-H."/>
            <person name="Kravitz S."/>
            <person name="Fraser C.M."/>
        </authorList>
    </citation>
    <scope>NUCLEOTIDE SEQUENCE</scope>
    <source>
        <strain evidence="2">Liverpool</strain>
    </source>
</reference>
<organism evidence="2 3">
    <name type="scientific">Aedes aegypti</name>
    <name type="common">Yellowfever mosquito</name>
    <name type="synonym">Culex aegypti</name>
    <dbReference type="NCBI Taxonomy" id="7159"/>
    <lineage>
        <taxon>Eukaryota</taxon>
        <taxon>Metazoa</taxon>
        <taxon>Ecdysozoa</taxon>
        <taxon>Arthropoda</taxon>
        <taxon>Hexapoda</taxon>
        <taxon>Insecta</taxon>
        <taxon>Pterygota</taxon>
        <taxon>Neoptera</taxon>
        <taxon>Endopterygota</taxon>
        <taxon>Diptera</taxon>
        <taxon>Nematocera</taxon>
        <taxon>Culicoidea</taxon>
        <taxon>Culicidae</taxon>
        <taxon>Culicinae</taxon>
        <taxon>Aedini</taxon>
        <taxon>Aedes</taxon>
        <taxon>Stegomyia</taxon>
    </lineage>
</organism>